<dbReference type="Proteomes" id="UP000321532">
    <property type="component" value="Unassembled WGS sequence"/>
</dbReference>
<protein>
    <recommendedName>
        <fullName evidence="1">Methyltransferase domain-containing protein</fullName>
    </recommendedName>
</protein>
<dbReference type="RefSeq" id="WP_146901992.1">
    <property type="nucleotide sequence ID" value="NZ_BJYS01000033.1"/>
</dbReference>
<reference evidence="2 3" key="1">
    <citation type="submission" date="2019-07" db="EMBL/GenBank/DDBJ databases">
        <title>Whole genome shotgun sequence of Adhaeribacter aerolatus NBRC 106133.</title>
        <authorList>
            <person name="Hosoyama A."/>
            <person name="Uohara A."/>
            <person name="Ohji S."/>
            <person name="Ichikawa N."/>
        </authorList>
    </citation>
    <scope>NUCLEOTIDE SEQUENCE [LARGE SCALE GENOMIC DNA]</scope>
    <source>
        <strain evidence="2 3">NBRC 106133</strain>
    </source>
</reference>
<feature type="domain" description="Methyltransferase" evidence="1">
    <location>
        <begin position="42"/>
        <end position="139"/>
    </location>
</feature>
<dbReference type="InterPro" id="IPR030373">
    <property type="entry name" value="PABS_CS"/>
</dbReference>
<dbReference type="PROSITE" id="PS01330">
    <property type="entry name" value="PABS_1"/>
    <property type="match status" value="1"/>
</dbReference>
<evidence type="ECO:0000313" key="2">
    <source>
        <dbReference type="EMBL" id="GEO06284.1"/>
    </source>
</evidence>
<dbReference type="EMBL" id="BJYS01000033">
    <property type="protein sequence ID" value="GEO06284.1"/>
    <property type="molecule type" value="Genomic_DNA"/>
</dbReference>
<dbReference type="Pfam" id="PF13649">
    <property type="entry name" value="Methyltransf_25"/>
    <property type="match status" value="1"/>
</dbReference>
<accession>A0A512B2W6</accession>
<keyword evidence="3" id="KW-1185">Reference proteome</keyword>
<dbReference type="CDD" id="cd02440">
    <property type="entry name" value="AdoMet_MTases"/>
    <property type="match status" value="1"/>
</dbReference>
<sequence>MIKSGFDLVAPYYDFLAGLVFGRAIKKAQLTHLENIPHNARILIIGGGTGWLLPELFARTTPSRIVYLEASASMLHLAKGKINNLTPAIPVEFRLGTEENIHPAEEFEVVISFFFLDLFRPSELEIITSILYSSLRPNGYWLIADFVETPGSGLRQIWTKLLTRTMYRFFRVVSSISATTLPDWQKILGRYHLVPQKSAYFYLNLIKAVLYQKK</sequence>
<organism evidence="2 3">
    <name type="scientific">Adhaeribacter aerolatus</name>
    <dbReference type="NCBI Taxonomy" id="670289"/>
    <lineage>
        <taxon>Bacteria</taxon>
        <taxon>Pseudomonadati</taxon>
        <taxon>Bacteroidota</taxon>
        <taxon>Cytophagia</taxon>
        <taxon>Cytophagales</taxon>
        <taxon>Hymenobacteraceae</taxon>
        <taxon>Adhaeribacter</taxon>
    </lineage>
</organism>
<comment type="caution">
    <text evidence="2">The sequence shown here is derived from an EMBL/GenBank/DDBJ whole genome shotgun (WGS) entry which is preliminary data.</text>
</comment>
<evidence type="ECO:0000313" key="3">
    <source>
        <dbReference type="Proteomes" id="UP000321532"/>
    </source>
</evidence>
<dbReference type="AlphaFoldDB" id="A0A512B2W6"/>
<dbReference type="InterPro" id="IPR041698">
    <property type="entry name" value="Methyltransf_25"/>
</dbReference>
<dbReference type="InterPro" id="IPR029063">
    <property type="entry name" value="SAM-dependent_MTases_sf"/>
</dbReference>
<name>A0A512B2W6_9BACT</name>
<gene>
    <name evidence="2" type="ORF">AAE02nite_39480</name>
</gene>
<evidence type="ECO:0000259" key="1">
    <source>
        <dbReference type="Pfam" id="PF13649"/>
    </source>
</evidence>
<proteinExistence type="predicted"/>
<dbReference type="Gene3D" id="3.40.50.150">
    <property type="entry name" value="Vaccinia Virus protein VP39"/>
    <property type="match status" value="1"/>
</dbReference>
<dbReference type="SUPFAM" id="SSF53335">
    <property type="entry name" value="S-adenosyl-L-methionine-dependent methyltransferases"/>
    <property type="match status" value="1"/>
</dbReference>
<dbReference type="OrthoDB" id="836632at2"/>